<organism evidence="2 3">
    <name type="scientific">Parvimonas micra</name>
    <dbReference type="NCBI Taxonomy" id="33033"/>
    <lineage>
        <taxon>Bacteria</taxon>
        <taxon>Bacillati</taxon>
        <taxon>Bacillota</taxon>
        <taxon>Tissierellia</taxon>
        <taxon>Tissierellales</taxon>
        <taxon>Peptoniphilaceae</taxon>
        <taxon>Parvimonas</taxon>
    </lineage>
</organism>
<evidence type="ECO:0000256" key="1">
    <source>
        <dbReference type="SAM" id="Phobius"/>
    </source>
</evidence>
<dbReference type="AlphaFoldDB" id="A0A930H209"/>
<dbReference type="RefSeq" id="WP_278476784.1">
    <property type="nucleotide sequence ID" value="NZ_JABZRE010000001.1"/>
</dbReference>
<reference evidence="2" key="1">
    <citation type="submission" date="2020-04" db="EMBL/GenBank/DDBJ databases">
        <title>Deep metagenomics examines the oral microbiome during advanced dental caries in children, revealing novel taxa and co-occurrences with host molecules.</title>
        <authorList>
            <person name="Baker J.L."/>
            <person name="Morton J.T."/>
            <person name="Dinis M."/>
            <person name="Alvarez R."/>
            <person name="Tran N.C."/>
            <person name="Knight R."/>
            <person name="Edlund A."/>
        </authorList>
    </citation>
    <scope>NUCLEOTIDE SEQUENCE</scope>
    <source>
        <strain evidence="2">JCVI_23_bin.11</strain>
    </source>
</reference>
<feature type="transmembrane region" description="Helical" evidence="1">
    <location>
        <begin position="63"/>
        <end position="83"/>
    </location>
</feature>
<feature type="transmembrane region" description="Helical" evidence="1">
    <location>
        <begin position="20"/>
        <end position="42"/>
    </location>
</feature>
<gene>
    <name evidence="2" type="ORF">HXM94_00760</name>
</gene>
<feature type="transmembrane region" description="Helical" evidence="1">
    <location>
        <begin position="201"/>
        <end position="234"/>
    </location>
</feature>
<evidence type="ECO:0000313" key="3">
    <source>
        <dbReference type="Proteomes" id="UP000758611"/>
    </source>
</evidence>
<sequence length="250" mass="28570">MFGSIKSTAFNFVKENFSKVIMLMLPYIVVSLFSGYFSMMSVNSQHIEYATRTTNYFSQGNNILSFVVILLSMIATMQIYKAIYKGDYSNLSLAGSVDGILKVLPAMLVSYLFIFIAVFLLIVVTSISLFAIFINPLFVFLFLALLGFMLYLTVRFAIYDVILADLIFNFSGKYSDKQNFNLIEKVIFAFRESWRLTKNQFWFLITLSLSLIGWMFLLLITGGLAVIFVGPYFVAINATLYKHLIDKDYN</sequence>
<dbReference type="EMBL" id="JABZRE010000001">
    <property type="protein sequence ID" value="MBF1306305.1"/>
    <property type="molecule type" value="Genomic_DNA"/>
</dbReference>
<feature type="transmembrane region" description="Helical" evidence="1">
    <location>
        <begin position="137"/>
        <end position="158"/>
    </location>
</feature>
<name>A0A930H209_9FIRM</name>
<keyword evidence="1" id="KW-1133">Transmembrane helix</keyword>
<feature type="transmembrane region" description="Helical" evidence="1">
    <location>
        <begin position="103"/>
        <end position="130"/>
    </location>
</feature>
<comment type="caution">
    <text evidence="2">The sequence shown here is derived from an EMBL/GenBank/DDBJ whole genome shotgun (WGS) entry which is preliminary data.</text>
</comment>
<proteinExistence type="predicted"/>
<keyword evidence="1" id="KW-0472">Membrane</keyword>
<dbReference type="Proteomes" id="UP000758611">
    <property type="component" value="Unassembled WGS sequence"/>
</dbReference>
<evidence type="ECO:0008006" key="4">
    <source>
        <dbReference type="Google" id="ProtNLM"/>
    </source>
</evidence>
<protein>
    <recommendedName>
        <fullName evidence="4">DUF975 family protein</fullName>
    </recommendedName>
</protein>
<keyword evidence="1" id="KW-0812">Transmembrane</keyword>
<evidence type="ECO:0000313" key="2">
    <source>
        <dbReference type="EMBL" id="MBF1306305.1"/>
    </source>
</evidence>
<accession>A0A930H209</accession>